<evidence type="ECO:0000259" key="2">
    <source>
        <dbReference type="Pfam" id="PF01571"/>
    </source>
</evidence>
<protein>
    <submittedName>
        <fullName evidence="3">Folate-binding protein</fullName>
    </submittedName>
</protein>
<proteinExistence type="predicted"/>
<reference evidence="3" key="1">
    <citation type="submission" date="2018-10" db="EMBL/GenBank/DDBJ databases">
        <title>Acidithiobacillus sulfuriphilus sp. nov.: an extremely acidophilic sulfur-oxidizing chemolithotroph isolated from a neutral pH environment.</title>
        <authorList>
            <person name="Falagan C."/>
            <person name="Moya-Beltran A."/>
            <person name="Quatrini R."/>
            <person name="Johnson D.B."/>
        </authorList>
    </citation>
    <scope>NUCLEOTIDE SEQUENCE [LARGE SCALE GENOMIC DNA]</scope>
    <source>
        <strain evidence="3">CJ-2</strain>
    </source>
</reference>
<dbReference type="InterPro" id="IPR045179">
    <property type="entry name" value="YgfZ/GcvT"/>
</dbReference>
<dbReference type="InterPro" id="IPR017703">
    <property type="entry name" value="YgfZ/GCV_T_CS"/>
</dbReference>
<dbReference type="OrthoDB" id="9796287at2"/>
<dbReference type="PIRSF" id="PIRSF006487">
    <property type="entry name" value="GcvT"/>
    <property type="match status" value="1"/>
</dbReference>
<feature type="domain" description="GCVT N-terminal" evidence="2">
    <location>
        <begin position="20"/>
        <end position="211"/>
    </location>
</feature>
<gene>
    <name evidence="3" type="ORF">EC580_12775</name>
</gene>
<organism evidence="3">
    <name type="scientific">Acidithiobacillus sulfuriphilus</name>
    <dbReference type="NCBI Taxonomy" id="1867749"/>
    <lineage>
        <taxon>Bacteria</taxon>
        <taxon>Pseudomonadati</taxon>
        <taxon>Pseudomonadota</taxon>
        <taxon>Acidithiobacillia</taxon>
        <taxon>Acidithiobacillales</taxon>
        <taxon>Acidithiobacillaceae</taxon>
        <taxon>Acidithiobacillus</taxon>
    </lineage>
</organism>
<dbReference type="GO" id="GO:0016226">
    <property type="term" value="P:iron-sulfur cluster assembly"/>
    <property type="evidence" value="ECO:0007669"/>
    <property type="project" value="TreeGrafter"/>
</dbReference>
<comment type="caution">
    <text evidence="3">The sequence shown here is derived from an EMBL/GenBank/DDBJ whole genome shotgun (WGS) entry which is preliminary data.</text>
</comment>
<dbReference type="NCBIfam" id="TIGR03317">
    <property type="entry name" value="ygfZ_signature"/>
    <property type="match status" value="1"/>
</dbReference>
<sequence>MPSPSITLFSTPLGTGQGLIRATGAEAEKFLQGQFSNDLRALQVGCGQWSSYNTPKGRIIANFYIQRDREGFWLSLARDLADPVLERLRKFRLMTKVELERGEPQWELLGVAGPGSGALLSRILDVAMVAEANAGVAVEDWIATRLPWADCEAYLLIVRAQPAAALRQSLAAGGAAPADYGAWQELAIRSGVALISLATTEKVIPQELNLESLGGISFTKGCYPGQEIVARSHYLGRLKNQTYRVQAAAPLTVGEEIYTDALPDQGIGLVINAIASGSGWEALAVLRAANSADILHAGKADGTPLTILDLPYPLPLDTPKEP</sequence>
<dbReference type="EMBL" id="RIZI01000191">
    <property type="protein sequence ID" value="RNF58222.1"/>
    <property type="molecule type" value="Genomic_DNA"/>
</dbReference>
<dbReference type="Pfam" id="PF01571">
    <property type="entry name" value="GCV_T"/>
    <property type="match status" value="1"/>
</dbReference>
<evidence type="ECO:0000313" key="3">
    <source>
        <dbReference type="EMBL" id="RNF58222.1"/>
    </source>
</evidence>
<dbReference type="Gene3D" id="3.30.1360.120">
    <property type="entry name" value="Probable tRNA modification gtpase trme, domain 1"/>
    <property type="match status" value="1"/>
</dbReference>
<accession>A0A3M8QRW3</accession>
<name>A0A3M8QRW3_9PROT</name>
<dbReference type="InterPro" id="IPR027266">
    <property type="entry name" value="TrmE/GcvT-like"/>
</dbReference>
<dbReference type="RefSeq" id="WP_123105658.1">
    <property type="nucleotide sequence ID" value="NZ_CP127527.1"/>
</dbReference>
<evidence type="ECO:0000256" key="1">
    <source>
        <dbReference type="ARBA" id="ARBA00022946"/>
    </source>
</evidence>
<dbReference type="AlphaFoldDB" id="A0A3M8QRW3"/>
<dbReference type="SUPFAM" id="SSF103025">
    <property type="entry name" value="Folate-binding domain"/>
    <property type="match status" value="1"/>
</dbReference>
<dbReference type="PANTHER" id="PTHR22602:SF0">
    <property type="entry name" value="TRANSFERASE CAF17, MITOCHONDRIAL-RELATED"/>
    <property type="match status" value="1"/>
</dbReference>
<dbReference type="PANTHER" id="PTHR22602">
    <property type="entry name" value="TRANSFERASE CAF17, MITOCHONDRIAL-RELATED"/>
    <property type="match status" value="1"/>
</dbReference>
<keyword evidence="1" id="KW-0809">Transit peptide</keyword>
<dbReference type="InterPro" id="IPR006222">
    <property type="entry name" value="GCVT_N"/>
</dbReference>